<dbReference type="PANTHER" id="PTHR43808:SF8">
    <property type="entry name" value="PEPTIDASE M20 DIMERISATION DOMAIN-CONTAINING PROTEIN"/>
    <property type="match status" value="1"/>
</dbReference>
<feature type="domain" description="Peptidase M20 dimerisation" evidence="6">
    <location>
        <begin position="207"/>
        <end position="318"/>
    </location>
</feature>
<dbReference type="AlphaFoldDB" id="A0A5C4XJQ5"/>
<dbReference type="GO" id="GO:0016787">
    <property type="term" value="F:hydrolase activity"/>
    <property type="evidence" value="ECO:0007669"/>
    <property type="project" value="UniProtKB-KW"/>
</dbReference>
<evidence type="ECO:0000256" key="4">
    <source>
        <dbReference type="ARBA" id="ARBA00022801"/>
    </source>
</evidence>
<evidence type="ECO:0000313" key="8">
    <source>
        <dbReference type="Proteomes" id="UP000311605"/>
    </source>
</evidence>
<comment type="cofactor">
    <cofactor evidence="1">
        <name>Zn(2+)</name>
        <dbReference type="ChEBI" id="CHEBI:29105"/>
    </cofactor>
</comment>
<dbReference type="SUPFAM" id="SSF53187">
    <property type="entry name" value="Zn-dependent exopeptidases"/>
    <property type="match status" value="1"/>
</dbReference>
<keyword evidence="5" id="KW-0862">Zinc</keyword>
<keyword evidence="8" id="KW-1185">Reference proteome</keyword>
<comment type="similarity">
    <text evidence="2">Belongs to the peptidase M20A family.</text>
</comment>
<protein>
    <submittedName>
        <fullName evidence="7">M20/M25/M40 family metallo-hydrolase</fullName>
    </submittedName>
</protein>
<dbReference type="InterPro" id="IPR050072">
    <property type="entry name" value="Peptidase_M20A"/>
</dbReference>
<dbReference type="Gene3D" id="3.30.70.360">
    <property type="match status" value="1"/>
</dbReference>
<dbReference type="InterPro" id="IPR011650">
    <property type="entry name" value="Peptidase_M20_dimer"/>
</dbReference>
<organism evidence="7 8">
    <name type="scientific">Aliirhizobium smilacinae</name>
    <dbReference type="NCBI Taxonomy" id="1395944"/>
    <lineage>
        <taxon>Bacteria</taxon>
        <taxon>Pseudomonadati</taxon>
        <taxon>Pseudomonadota</taxon>
        <taxon>Alphaproteobacteria</taxon>
        <taxon>Hyphomicrobiales</taxon>
        <taxon>Rhizobiaceae</taxon>
        <taxon>Aliirhizobium</taxon>
    </lineage>
</organism>
<accession>A0A5C4XJQ5</accession>
<gene>
    <name evidence="7" type="ORF">FHP24_12785</name>
</gene>
<dbReference type="SUPFAM" id="SSF55031">
    <property type="entry name" value="Bacterial exopeptidase dimerisation domain"/>
    <property type="match status" value="1"/>
</dbReference>
<dbReference type="RefSeq" id="WP_139676574.1">
    <property type="nucleotide sequence ID" value="NZ_VDMN01000002.1"/>
</dbReference>
<dbReference type="Pfam" id="PF07687">
    <property type="entry name" value="M20_dimer"/>
    <property type="match status" value="1"/>
</dbReference>
<comment type="caution">
    <text evidence="7">The sequence shown here is derived from an EMBL/GenBank/DDBJ whole genome shotgun (WGS) entry which is preliminary data.</text>
</comment>
<evidence type="ECO:0000256" key="1">
    <source>
        <dbReference type="ARBA" id="ARBA00001947"/>
    </source>
</evidence>
<keyword evidence="3" id="KW-0479">Metal-binding</keyword>
<dbReference type="Pfam" id="PF01546">
    <property type="entry name" value="Peptidase_M20"/>
    <property type="match status" value="1"/>
</dbReference>
<evidence type="ECO:0000313" key="7">
    <source>
        <dbReference type="EMBL" id="TNM63666.1"/>
    </source>
</evidence>
<dbReference type="InterPro" id="IPR036264">
    <property type="entry name" value="Bact_exopeptidase_dim_dom"/>
</dbReference>
<keyword evidence="4 7" id="KW-0378">Hydrolase</keyword>
<dbReference type="Proteomes" id="UP000311605">
    <property type="component" value="Unassembled WGS sequence"/>
</dbReference>
<evidence type="ECO:0000256" key="3">
    <source>
        <dbReference type="ARBA" id="ARBA00022723"/>
    </source>
</evidence>
<dbReference type="GO" id="GO:0046872">
    <property type="term" value="F:metal ion binding"/>
    <property type="evidence" value="ECO:0007669"/>
    <property type="project" value="UniProtKB-KW"/>
</dbReference>
<dbReference type="EMBL" id="VDMN01000002">
    <property type="protein sequence ID" value="TNM63666.1"/>
    <property type="molecule type" value="Genomic_DNA"/>
</dbReference>
<proteinExistence type="inferred from homology"/>
<evidence type="ECO:0000256" key="5">
    <source>
        <dbReference type="ARBA" id="ARBA00022833"/>
    </source>
</evidence>
<dbReference type="PANTHER" id="PTHR43808">
    <property type="entry name" value="ACETYLORNITHINE DEACETYLASE"/>
    <property type="match status" value="1"/>
</dbReference>
<evidence type="ECO:0000259" key="6">
    <source>
        <dbReference type="Pfam" id="PF07687"/>
    </source>
</evidence>
<dbReference type="InterPro" id="IPR002933">
    <property type="entry name" value="Peptidase_M20"/>
</dbReference>
<sequence>MAEQQSGSQPGTLTSAMAAIERNVEIAVQDLARMVAVDTSFPPGEGYGPFADLMAELLAPLGFDFDRVTVPRDLWYVEGGPASGERTNLVATRDSGKPVCGLYYHVDTVPVAPGWSRNPLSLTIEGDNLYGLGAADMKGTIAATLLALRAAKENGVALAYDPMLLLCTDEEGGLYPGIRYLAEQDMLKGHILNFNGSAAPRIWAGCFGIFNLQVTITGHAVHAGEGNRTGTGVNAIEGALPVLNALATLKPEVASRTSKLAPPPHATGPLRPSLTIAAVNGGTAGGQVPAEIKILVSRRYAPEENYDEARAEIETAIRDCITGTELGLAVDLVGHLIPTGDPDGPHWPRWQKALSEGFGYQPEDFHKWGAASCSDFGYVQKAGFGPEVLLGGLGRPASCIHSPEEHTTRQDIIALAKSILAYLAADFAADSIPETRHS</sequence>
<name>A0A5C4XJQ5_9HYPH</name>
<evidence type="ECO:0000256" key="2">
    <source>
        <dbReference type="ARBA" id="ARBA00006247"/>
    </source>
</evidence>
<dbReference type="Gene3D" id="3.40.630.10">
    <property type="entry name" value="Zn peptidases"/>
    <property type="match status" value="1"/>
</dbReference>
<dbReference type="OrthoDB" id="7055905at2"/>
<reference evidence="7 8" key="1">
    <citation type="submission" date="2019-06" db="EMBL/GenBank/DDBJ databases">
        <title>The draft genome of Rhizobium smilacinae PTYR-5.</title>
        <authorList>
            <person name="Liu L."/>
            <person name="Li L."/>
            <person name="Zhang X."/>
        </authorList>
    </citation>
    <scope>NUCLEOTIDE SEQUENCE [LARGE SCALE GENOMIC DNA]</scope>
    <source>
        <strain evidence="7 8">PTYR-5</strain>
    </source>
</reference>